<evidence type="ECO:0000313" key="1">
    <source>
        <dbReference type="EMBL" id="MBO1307618.1"/>
    </source>
</evidence>
<dbReference type="EMBL" id="JAFREM010000025">
    <property type="protein sequence ID" value="MBO1307618.1"/>
    <property type="molecule type" value="Genomic_DNA"/>
</dbReference>
<accession>A0ABS3LDA9</accession>
<sequence>MIKLASTFLNSEGKKHTLNIKNPDIEKSPEEIREALTLLTELDIFEKDGVGLFEEVVSAKFVETVETPIFKLGEFFGDPDQPIVLNQPLLTLHSKALELAEPEKEVIESTLPEQPLQFSPTYKELPEAPVVTLDLPGTNEPEALKLEEPMLGKQNHSTNVVKKLFQNKIAKRRRRQGPPG</sequence>
<dbReference type="RefSeq" id="WP_207674611.1">
    <property type="nucleotide sequence ID" value="NZ_JAFREM010000025.1"/>
</dbReference>
<gene>
    <name evidence="1" type="ORF">JZO70_15690</name>
</gene>
<evidence type="ECO:0000313" key="2">
    <source>
        <dbReference type="Proteomes" id="UP000664601"/>
    </source>
</evidence>
<dbReference type="Proteomes" id="UP000664601">
    <property type="component" value="Unassembled WGS sequence"/>
</dbReference>
<dbReference type="Pfam" id="PF11148">
    <property type="entry name" value="DUF2922"/>
    <property type="match status" value="1"/>
</dbReference>
<proteinExistence type="predicted"/>
<keyword evidence="2" id="KW-1185">Reference proteome</keyword>
<dbReference type="InterPro" id="IPR021321">
    <property type="entry name" value="DUF2922"/>
</dbReference>
<organism evidence="1 2">
    <name type="scientific">Candidatus Enterococcus moelleringii</name>
    <dbReference type="NCBI Taxonomy" id="2815325"/>
    <lineage>
        <taxon>Bacteria</taxon>
        <taxon>Bacillati</taxon>
        <taxon>Bacillota</taxon>
        <taxon>Bacilli</taxon>
        <taxon>Lactobacillales</taxon>
        <taxon>Enterococcaceae</taxon>
        <taxon>Enterococcus</taxon>
    </lineage>
</organism>
<reference evidence="1 2" key="1">
    <citation type="submission" date="2021-03" db="EMBL/GenBank/DDBJ databases">
        <title>Enterococcal diversity collection.</title>
        <authorList>
            <person name="Gilmore M.S."/>
            <person name="Schwartzman J."/>
            <person name="Van Tyne D."/>
            <person name="Martin M."/>
            <person name="Earl A.M."/>
            <person name="Manson A.L."/>
            <person name="Straub T."/>
            <person name="Salamzade R."/>
            <person name="Saavedra J."/>
            <person name="Lebreton F."/>
            <person name="Prichula J."/>
            <person name="Schaufler K."/>
            <person name="Gaca A."/>
            <person name="Sgardioli B."/>
            <person name="Wagenaar J."/>
            <person name="Strong T."/>
        </authorList>
    </citation>
    <scope>NUCLEOTIDE SEQUENCE [LARGE SCALE GENOMIC DNA]</scope>
    <source>
        <strain evidence="1 2">669A</strain>
    </source>
</reference>
<name>A0ABS3LDA9_9ENTE</name>
<protein>
    <submittedName>
        <fullName evidence="1">DUF2922 domain-containing protein</fullName>
    </submittedName>
</protein>
<comment type="caution">
    <text evidence="1">The sequence shown here is derived from an EMBL/GenBank/DDBJ whole genome shotgun (WGS) entry which is preliminary data.</text>
</comment>